<dbReference type="WBParaSite" id="SMUV_0000333601-mRNA-1">
    <property type="protein sequence ID" value="SMUV_0000333601-mRNA-1"/>
    <property type="gene ID" value="SMUV_0000333601"/>
</dbReference>
<dbReference type="GO" id="GO:0000380">
    <property type="term" value="P:alternative mRNA splicing, via spliceosome"/>
    <property type="evidence" value="ECO:0007669"/>
    <property type="project" value="TreeGrafter"/>
</dbReference>
<dbReference type="PROSITE" id="PS50800">
    <property type="entry name" value="SAP"/>
    <property type="match status" value="1"/>
</dbReference>
<feature type="region of interest" description="Disordered" evidence="5">
    <location>
        <begin position="360"/>
        <end position="381"/>
    </location>
</feature>
<dbReference type="PANTHER" id="PTHR12381:SF56">
    <property type="entry name" value="B30.2_SPRY DOMAIN-CONTAINING PROTEIN-RELATED"/>
    <property type="match status" value="1"/>
</dbReference>
<dbReference type="Gene3D" id="2.60.120.920">
    <property type="match status" value="1"/>
</dbReference>
<dbReference type="InterPro" id="IPR035778">
    <property type="entry name" value="SPRY_hnRNP_U"/>
</dbReference>
<evidence type="ECO:0000313" key="9">
    <source>
        <dbReference type="WBParaSite" id="SMUV_0000333601-mRNA-1"/>
    </source>
</evidence>
<dbReference type="Pfam" id="PF00622">
    <property type="entry name" value="SPRY"/>
    <property type="match status" value="1"/>
</dbReference>
<feature type="domain" description="B30.2/SPRY" evidence="6">
    <location>
        <begin position="903"/>
        <end position="1097"/>
    </location>
</feature>
<keyword evidence="8" id="KW-1185">Reference proteome</keyword>
<keyword evidence="2" id="KW-0488">Methylation</keyword>
<keyword evidence="4" id="KW-0539">Nucleus</keyword>
<evidence type="ECO:0000256" key="5">
    <source>
        <dbReference type="SAM" id="MobiDB-lite"/>
    </source>
</evidence>
<evidence type="ECO:0000256" key="3">
    <source>
        <dbReference type="ARBA" id="ARBA00022553"/>
    </source>
</evidence>
<feature type="compositionally biased region" description="Low complexity" evidence="5">
    <location>
        <begin position="550"/>
        <end position="566"/>
    </location>
</feature>
<dbReference type="SUPFAM" id="SSF52540">
    <property type="entry name" value="P-loop containing nucleoside triphosphate hydrolases"/>
    <property type="match status" value="1"/>
</dbReference>
<sequence>MATRSSRRSSGRDTFNPAMIHLLDADRLRKELENRGLDTTGNRSVLADRLQEAVDKDKTTRHNYSPPPVIEKTQPKRTGKHSFKLSFVSNSFFMETKNIGQLEALSSGGSAKRKRVSAANDSAVEVIEESFSIQISEDSPECSNNSSRDMEDNTENLSVSEDLSDMRSETDSESLVSHSRKVVKKITVAGKKKSDSNFLGTVDKESGLQLTISTEKPFGIKIKKIEVPLVNEAKNDVVVKNTGGEISNKKKVDKHLDRKLYDKGAGEKPLSLKSTGMEVIEEASNKRYVKVDDEDFTLEKGFNKDDNKHSKVLKLKLKLEHDKHVANIHEKKETRKISDVSSRKSGEINVENSTELLKRKLSKQNSVEKSKESSESEKKIDVDKKKDNVVRKKIPLRMQAVDVFDTIFDKQTELLSSKFKSEEERAAERQKIELAKRRQNSTQHSVVSTPPAPIERRRHTVEFNLSPQVFPTRSHLPPPPPPPLPAHGESTLEIHRNAVTQRRLTPPLLSKRSKSVSFDKKPMSVILPAPPPPPVLVPRLPPPPPPPLPEVLSSSPTVSDNSSPLSGRCSATSNSTVHDSPSLPTTSTAGDANADASSLDSPAVLKSGFSGHSSPSPSKLEHSSSPSCSSELTKSSVQLEKAVSDEQVEKHADLPLQQIAKALCSVFAHIGIKNTELNETFESNCEETNQGNANLSSDIAAPSFAAEKTISKDDKLCVEVAAHTGAVINIVEAQEVLNDIIDEVIRIEKMRSNKETSPTGVSVSECCSETFQIKNEEITPSSATNDIVEPLSMSEGMDSVTVSQEKEVENDKKPNICEALMRDPAWLLQKASDIIKNLESKKTTDSAVEEPQRQYEQISPGPDYEAGDEEKPLPAFYGEPVPDDDVIIEGSKRKSSVRKNAVQEEEPVPGDENIEIDFYNADLHIKASENNNFLIDPDNGDGFALMWGGARSNFGIRIPEDTTGFPNVVFQTKVGIKEFLPIIHLPFEELDPHDIRVGWSLGNTSNILGESPHSFAFSSLARKAFNSFFTDYGEPFHIDDVVTTVLDLAKSQISYYKNDQFLGVAFSNLNLSAGDIIFPHICTKNCKVEVNFGDGEAASWLSLDNLKANNVDESGEMKFMNSLHHKLLVRGSVPPPSKSDCTVLMMVGLPGVGKSTWVRQYLRDHPHEQWTLLSTDIIISAMKVNGIARSRVHQGRWDMIMGLTAKTMNRSLHLACRRRRNYIIDQTNVSKEARRRKLSQFKDFQRKCVVIIPSEEEMLSRQARQVRVDGVSATPVEAMLELKASFAIPNIDNEPIEGVYFVEPPLERIGEAIELVNRFNEEARPWCQKKRGYRGDGRSSSGTASDYNRSGERTSAFYSKTPQVSAEVASPTVACDSVGGTPQGSAQPSPDVSNLPNEGYCEFNGNGNLPPPLHHPSENSSLFPVPFMDFTVPPPNTWLEHKQSFT</sequence>
<evidence type="ECO:0000313" key="8">
    <source>
        <dbReference type="Proteomes" id="UP000046393"/>
    </source>
</evidence>
<dbReference type="Gene3D" id="1.10.720.30">
    <property type="entry name" value="SAP domain"/>
    <property type="match status" value="1"/>
</dbReference>
<feature type="region of interest" description="Disordered" evidence="5">
    <location>
        <begin position="469"/>
        <end position="633"/>
    </location>
</feature>
<dbReference type="InterPro" id="IPR001870">
    <property type="entry name" value="B30.2/SPRY"/>
</dbReference>
<accession>A0A0N5AG99</accession>
<feature type="region of interest" description="Disordered" evidence="5">
    <location>
        <begin position="1330"/>
        <end position="1350"/>
    </location>
</feature>
<dbReference type="InterPro" id="IPR043136">
    <property type="entry name" value="B30.2/SPRY_sf"/>
</dbReference>
<evidence type="ECO:0000256" key="4">
    <source>
        <dbReference type="ARBA" id="ARBA00023242"/>
    </source>
</evidence>
<dbReference type="InterPro" id="IPR013320">
    <property type="entry name" value="ConA-like_dom_sf"/>
</dbReference>
<feature type="compositionally biased region" description="Pro residues" evidence="5">
    <location>
        <begin position="528"/>
        <end position="549"/>
    </location>
</feature>
<keyword evidence="3" id="KW-0597">Phosphoprotein</keyword>
<dbReference type="SMART" id="SM00449">
    <property type="entry name" value="SPRY"/>
    <property type="match status" value="1"/>
</dbReference>
<organism evidence="8 9">
    <name type="scientific">Syphacia muris</name>
    <dbReference type="NCBI Taxonomy" id="451379"/>
    <lineage>
        <taxon>Eukaryota</taxon>
        <taxon>Metazoa</taxon>
        <taxon>Ecdysozoa</taxon>
        <taxon>Nematoda</taxon>
        <taxon>Chromadorea</taxon>
        <taxon>Rhabditida</taxon>
        <taxon>Spirurina</taxon>
        <taxon>Oxyuridomorpha</taxon>
        <taxon>Oxyuroidea</taxon>
        <taxon>Oxyuridae</taxon>
        <taxon>Syphacia</taxon>
    </lineage>
</organism>
<evidence type="ECO:0000259" key="7">
    <source>
        <dbReference type="PROSITE" id="PS50800"/>
    </source>
</evidence>
<feature type="compositionally biased region" description="Polar residues" evidence="5">
    <location>
        <begin position="569"/>
        <end position="600"/>
    </location>
</feature>
<feature type="compositionally biased region" description="Polar residues" evidence="5">
    <location>
        <begin position="134"/>
        <end position="147"/>
    </location>
</feature>
<dbReference type="InterPro" id="IPR003034">
    <property type="entry name" value="SAP_dom"/>
</dbReference>
<feature type="compositionally biased region" description="Low complexity" evidence="5">
    <location>
        <begin position="607"/>
        <end position="633"/>
    </location>
</feature>
<dbReference type="SMART" id="SM00513">
    <property type="entry name" value="SAP"/>
    <property type="match status" value="1"/>
</dbReference>
<feature type="compositionally biased region" description="Basic and acidic residues" evidence="5">
    <location>
        <begin position="366"/>
        <end position="381"/>
    </location>
</feature>
<dbReference type="PROSITE" id="PS50188">
    <property type="entry name" value="B302_SPRY"/>
    <property type="match status" value="1"/>
</dbReference>
<dbReference type="InterPro" id="IPR003877">
    <property type="entry name" value="SPRY_dom"/>
</dbReference>
<dbReference type="SUPFAM" id="SSF49899">
    <property type="entry name" value="Concanavalin A-like lectins/glucanases"/>
    <property type="match status" value="1"/>
</dbReference>
<dbReference type="Proteomes" id="UP000046393">
    <property type="component" value="Unplaced"/>
</dbReference>
<dbReference type="Pfam" id="PF02037">
    <property type="entry name" value="SAP"/>
    <property type="match status" value="1"/>
</dbReference>
<feature type="region of interest" description="Disordered" evidence="5">
    <location>
        <begin position="134"/>
        <end position="175"/>
    </location>
</feature>
<dbReference type="GO" id="GO:0003723">
    <property type="term" value="F:RNA binding"/>
    <property type="evidence" value="ECO:0007669"/>
    <property type="project" value="TreeGrafter"/>
</dbReference>
<dbReference type="Gene3D" id="3.40.50.300">
    <property type="entry name" value="P-loop containing nucleotide triphosphate hydrolases"/>
    <property type="match status" value="1"/>
</dbReference>
<feature type="region of interest" description="Disordered" evidence="5">
    <location>
        <begin position="1375"/>
        <end position="1417"/>
    </location>
</feature>
<dbReference type="InterPro" id="IPR036361">
    <property type="entry name" value="SAP_dom_sf"/>
</dbReference>
<proteinExistence type="predicted"/>
<feature type="compositionally biased region" description="Polar residues" evidence="5">
    <location>
        <begin position="1383"/>
        <end position="1396"/>
    </location>
</feature>
<feature type="compositionally biased region" description="Pro residues" evidence="5">
    <location>
        <begin position="476"/>
        <end position="485"/>
    </location>
</feature>
<dbReference type="InterPro" id="IPR027417">
    <property type="entry name" value="P-loop_NTPase"/>
</dbReference>
<feature type="region of interest" description="Disordered" evidence="5">
    <location>
        <begin position="841"/>
        <end position="885"/>
    </location>
</feature>
<dbReference type="CDD" id="cd12884">
    <property type="entry name" value="SPRY_hnRNP"/>
    <property type="match status" value="1"/>
</dbReference>
<dbReference type="STRING" id="451379.A0A0N5AG99"/>
<feature type="domain" description="SAP" evidence="7">
    <location>
        <begin position="20"/>
        <end position="54"/>
    </location>
</feature>
<dbReference type="SUPFAM" id="SSF68906">
    <property type="entry name" value="SAP domain"/>
    <property type="match status" value="1"/>
</dbReference>
<protein>
    <submittedName>
        <fullName evidence="9">SAP domain-containing protein</fullName>
    </submittedName>
</protein>
<reference evidence="9" key="1">
    <citation type="submission" date="2017-02" db="UniProtKB">
        <authorList>
            <consortium name="WormBaseParasite"/>
        </authorList>
    </citation>
    <scope>IDENTIFICATION</scope>
</reference>
<name>A0A0N5AG99_9BILA</name>
<dbReference type="GO" id="GO:0005634">
    <property type="term" value="C:nucleus"/>
    <property type="evidence" value="ECO:0007669"/>
    <property type="project" value="UniProtKB-SubCell"/>
</dbReference>
<comment type="subcellular location">
    <subcellularLocation>
        <location evidence="1">Nucleus</location>
    </subcellularLocation>
</comment>
<evidence type="ECO:0000256" key="2">
    <source>
        <dbReference type="ARBA" id="ARBA00022481"/>
    </source>
</evidence>
<dbReference type="Pfam" id="PF13671">
    <property type="entry name" value="AAA_33"/>
    <property type="match status" value="1"/>
</dbReference>
<dbReference type="PANTHER" id="PTHR12381">
    <property type="entry name" value="HETEROGENEOUS NUCLEAR RIBONUCLEOPROTEIN U FAMILY MEMBER"/>
    <property type="match status" value="1"/>
</dbReference>
<evidence type="ECO:0000256" key="1">
    <source>
        <dbReference type="ARBA" id="ARBA00004123"/>
    </source>
</evidence>
<evidence type="ECO:0000259" key="6">
    <source>
        <dbReference type="PROSITE" id="PS50188"/>
    </source>
</evidence>